<proteinExistence type="predicted"/>
<evidence type="ECO:0000313" key="1">
    <source>
        <dbReference type="EMBL" id="CAF2956016.1"/>
    </source>
</evidence>
<protein>
    <submittedName>
        <fullName evidence="1">(salmon louse) hypothetical protein</fullName>
    </submittedName>
</protein>
<dbReference type="AlphaFoldDB" id="A0A7R8H9J4"/>
<dbReference type="OrthoDB" id="296386at2759"/>
<dbReference type="Proteomes" id="UP000675881">
    <property type="component" value="Chromosome 5"/>
</dbReference>
<dbReference type="SUPFAM" id="SSF53098">
    <property type="entry name" value="Ribonuclease H-like"/>
    <property type="match status" value="1"/>
</dbReference>
<sequence length="521" mass="59813">MYKVQDIMEKLEETQNDEGLQEESLPVAPEDEFFDKFNVDFNALNGKSFNQPIQYGLTLIHDDTRHRSFFPHLIAQGLWCSANSNIVHLAISLIPWAENSFFERTVVFLYDGAPADTATATYKRTKFALLATAIPLEAFDIIADPESKNDYAGAKSLLLKKFRWSKKERIQRLGDSFSGEAPSLSAIHVAALARASHTQDNIEFANFCHNLSSSSLNLSVTSVEDTFKDPEVNGMAKTSNDHYPKKKKNFISKNNLTCVNDYLHILTVMEIYTRWSEAYPIKGTTENEISKVFRVGWITRNGVPTTIVSDQGTQFTGNVRDKNIRDLMIAFEDNVEMNNARLSFERNVRKIGLQMEIVHKTMETGSEMHSFSGSLRDSKYIQPEPRIFKPGFTPNIIDNKEICDPKIMGNVTMCKQCEENCHPWRLKDACLLSKFTYLFDNAATIFFSIFMSFWDVPYNLRTQINREKHILREAQYEFENYRQRRTSSVSTLGVYRRPSTVAQTLIKMDLEGFQIEEMCHE</sequence>
<dbReference type="EMBL" id="HG994584">
    <property type="protein sequence ID" value="CAF2956016.1"/>
    <property type="molecule type" value="Genomic_DNA"/>
</dbReference>
<keyword evidence="2" id="KW-1185">Reference proteome</keyword>
<gene>
    <name evidence="1" type="ORF">LSAA_10796</name>
</gene>
<dbReference type="Gene3D" id="3.30.420.10">
    <property type="entry name" value="Ribonuclease H-like superfamily/Ribonuclease H"/>
    <property type="match status" value="1"/>
</dbReference>
<name>A0A7R8H9J4_LEPSM</name>
<accession>A0A7R8H9J4</accession>
<evidence type="ECO:0000313" key="2">
    <source>
        <dbReference type="Proteomes" id="UP000675881"/>
    </source>
</evidence>
<organism evidence="1 2">
    <name type="scientific">Lepeophtheirus salmonis</name>
    <name type="common">Salmon louse</name>
    <name type="synonym">Caligus salmonis</name>
    <dbReference type="NCBI Taxonomy" id="72036"/>
    <lineage>
        <taxon>Eukaryota</taxon>
        <taxon>Metazoa</taxon>
        <taxon>Ecdysozoa</taxon>
        <taxon>Arthropoda</taxon>
        <taxon>Crustacea</taxon>
        <taxon>Multicrustacea</taxon>
        <taxon>Hexanauplia</taxon>
        <taxon>Copepoda</taxon>
        <taxon>Siphonostomatoida</taxon>
        <taxon>Caligidae</taxon>
        <taxon>Lepeophtheirus</taxon>
    </lineage>
</organism>
<reference evidence="1" key="1">
    <citation type="submission" date="2021-02" db="EMBL/GenBank/DDBJ databases">
        <authorList>
            <person name="Bekaert M."/>
        </authorList>
    </citation>
    <scope>NUCLEOTIDE SEQUENCE</scope>
    <source>
        <strain evidence="1">IoA-00</strain>
    </source>
</reference>
<dbReference type="GO" id="GO:0003676">
    <property type="term" value="F:nucleic acid binding"/>
    <property type="evidence" value="ECO:0007669"/>
    <property type="project" value="InterPro"/>
</dbReference>
<dbReference type="InterPro" id="IPR012337">
    <property type="entry name" value="RNaseH-like_sf"/>
</dbReference>
<dbReference type="InterPro" id="IPR036397">
    <property type="entry name" value="RNaseH_sf"/>
</dbReference>